<evidence type="ECO:0000256" key="1">
    <source>
        <dbReference type="SAM" id="MobiDB-lite"/>
    </source>
</evidence>
<feature type="region of interest" description="Disordered" evidence="1">
    <location>
        <begin position="100"/>
        <end position="127"/>
    </location>
</feature>
<proteinExistence type="predicted"/>
<evidence type="ECO:0000313" key="2">
    <source>
        <dbReference type="EMBL" id="OQM73391.1"/>
    </source>
</evidence>
<dbReference type="STRING" id="1873176.BFN67_08820"/>
<dbReference type="EMBL" id="MDET01000059">
    <property type="protein sequence ID" value="OQM73391.1"/>
    <property type="molecule type" value="Genomic_DNA"/>
</dbReference>
<keyword evidence="3" id="KW-1185">Reference proteome</keyword>
<comment type="caution">
    <text evidence="2">The sequence shown here is derived from an EMBL/GenBank/DDBJ whole genome shotgun (WGS) entry which is preliminary data.</text>
</comment>
<accession>A0A1V8RJK5</accession>
<evidence type="ECO:0000313" key="3">
    <source>
        <dbReference type="Proteomes" id="UP000191905"/>
    </source>
</evidence>
<dbReference type="RefSeq" id="WP_080921704.1">
    <property type="nucleotide sequence ID" value="NZ_MDET01000059.1"/>
</dbReference>
<feature type="compositionally biased region" description="Polar residues" evidence="1">
    <location>
        <begin position="103"/>
        <end position="127"/>
    </location>
</feature>
<sequence>MSRLNDPENFHGRVNYAAKVIAYGHRPTRAFDNCFENYDGDEVATAILRRSRKNARLAANLQRYLNLSSIEAAAERLAEVPTCKLPEVARQTRARQKAEFNTWLEQQQKPNCSTSPETPTNESGTSS</sequence>
<organism evidence="2 3">
    <name type="scientific">Manganibacter manganicus</name>
    <dbReference type="NCBI Taxonomy" id="1873176"/>
    <lineage>
        <taxon>Bacteria</taxon>
        <taxon>Pseudomonadati</taxon>
        <taxon>Pseudomonadota</taxon>
        <taxon>Alphaproteobacteria</taxon>
        <taxon>Hyphomicrobiales</taxon>
        <taxon>Phyllobacteriaceae</taxon>
        <taxon>Manganibacter</taxon>
    </lineage>
</organism>
<dbReference type="AlphaFoldDB" id="A0A1V8RJK5"/>
<reference evidence="2 3" key="1">
    <citation type="journal article" date="2016" name="Int. J. Syst. Evol. Microbiol.">
        <title>Pseudaminobacter manganicus sp. nov., isolated from sludge of a manganese mine.</title>
        <authorList>
            <person name="Li J."/>
            <person name="Huang J."/>
            <person name="Liao S."/>
            <person name="Wang G."/>
        </authorList>
    </citation>
    <scope>NUCLEOTIDE SEQUENCE [LARGE SCALE GENOMIC DNA]</scope>
    <source>
        <strain evidence="2 3">JH-7</strain>
    </source>
</reference>
<protein>
    <submittedName>
        <fullName evidence="2">Uncharacterized protein</fullName>
    </submittedName>
</protein>
<dbReference type="OrthoDB" id="8080287at2"/>
<gene>
    <name evidence="2" type="ORF">BFN67_08820</name>
</gene>
<dbReference type="Proteomes" id="UP000191905">
    <property type="component" value="Unassembled WGS sequence"/>
</dbReference>
<name>A0A1V8RJK5_9HYPH</name>